<dbReference type="SUPFAM" id="SSF48371">
    <property type="entry name" value="ARM repeat"/>
    <property type="match status" value="2"/>
</dbReference>
<evidence type="ECO:0000256" key="3">
    <source>
        <dbReference type="ARBA" id="ARBA00023004"/>
    </source>
</evidence>
<keyword evidence="3 4" id="KW-0408">Iron</keyword>
<evidence type="ECO:0000313" key="6">
    <source>
        <dbReference type="EMBL" id="TWT52765.1"/>
    </source>
</evidence>
<evidence type="ECO:0000256" key="4">
    <source>
        <dbReference type="PROSITE-ProRule" id="PRU00433"/>
    </source>
</evidence>
<dbReference type="InterPro" id="IPR011042">
    <property type="entry name" value="6-blade_b-propeller_TolB-like"/>
</dbReference>
<dbReference type="GO" id="GO:0020037">
    <property type="term" value="F:heme binding"/>
    <property type="evidence" value="ECO:0007669"/>
    <property type="project" value="InterPro"/>
</dbReference>
<keyword evidence="7" id="KW-1185">Reference proteome</keyword>
<dbReference type="InterPro" id="IPR036909">
    <property type="entry name" value="Cyt_c-like_dom_sf"/>
</dbReference>
<dbReference type="EMBL" id="SJPI01000001">
    <property type="protein sequence ID" value="TWT52765.1"/>
    <property type="molecule type" value="Genomic_DNA"/>
</dbReference>
<evidence type="ECO:0000256" key="2">
    <source>
        <dbReference type="ARBA" id="ARBA00022723"/>
    </source>
</evidence>
<reference evidence="6 7" key="1">
    <citation type="submission" date="2019-02" db="EMBL/GenBank/DDBJ databases">
        <title>Deep-cultivation of Planctomycetes and their phenomic and genomic characterization uncovers novel biology.</title>
        <authorList>
            <person name="Wiegand S."/>
            <person name="Jogler M."/>
            <person name="Boedeker C."/>
            <person name="Pinto D."/>
            <person name="Vollmers J."/>
            <person name="Rivas-Marin E."/>
            <person name="Kohn T."/>
            <person name="Peeters S.H."/>
            <person name="Heuer A."/>
            <person name="Rast P."/>
            <person name="Oberbeckmann S."/>
            <person name="Bunk B."/>
            <person name="Jeske O."/>
            <person name="Meyerdierks A."/>
            <person name="Storesund J.E."/>
            <person name="Kallscheuer N."/>
            <person name="Luecker S."/>
            <person name="Lage O.M."/>
            <person name="Pohl T."/>
            <person name="Merkel B.J."/>
            <person name="Hornburger P."/>
            <person name="Mueller R.-W."/>
            <person name="Bruemmer F."/>
            <person name="Labrenz M."/>
            <person name="Spormann A.M."/>
            <person name="Op Den Camp H."/>
            <person name="Overmann J."/>
            <person name="Amann R."/>
            <person name="Jetten M.S.M."/>
            <person name="Mascher T."/>
            <person name="Medema M.H."/>
            <person name="Devos D.P."/>
            <person name="Kaster A.-K."/>
            <person name="Ovreas L."/>
            <person name="Rohde M."/>
            <person name="Galperin M.Y."/>
            <person name="Jogler C."/>
        </authorList>
    </citation>
    <scope>NUCLEOTIDE SEQUENCE [LARGE SCALE GENOMIC DNA]</scope>
    <source>
        <strain evidence="6 7">Pla22</strain>
    </source>
</reference>
<dbReference type="PANTHER" id="PTHR33546:SF1">
    <property type="entry name" value="LARGE, MULTIFUNCTIONAL SECRETED PROTEIN"/>
    <property type="match status" value="1"/>
</dbReference>
<dbReference type="Gene3D" id="2.120.10.30">
    <property type="entry name" value="TolB, C-terminal domain"/>
    <property type="match status" value="1"/>
</dbReference>
<dbReference type="InterPro" id="IPR011989">
    <property type="entry name" value="ARM-like"/>
</dbReference>
<sequence length="1287" mass="142559">MISSPYPVRLEPSFLRVQSLLVSTLRYRFFMTTAISLCLWVSSDGQDLNSQMNVTRPAFHVPEMKALPDNLKPFEYVDVTSEIPDYVPEESWGIQGERGNQEVPTSKMQRPVSAEESIEHIMVPKGFHVELFASEPELDGKPICMAWDHRGRLWVAETDDYPNERQDGGMGNDRIRICEDTDGDAIADRFTVFADNLSIPTAMAFSRGGVIVQNGTETLFLQDTNGDERADVRSVLVSNWKLDDTHAGVSNFQYGLDNWIWATQGYNHSEPIANGKPQESFRMGIFRMQTDGLQVEFIRSTNNNTWGLGQSEEGLIFASTANGNPSIYMPIANRYYERVRGWTPSLTLSSIADSNDFHPITKNIRQVDWNGGYSAAAGHALYTARSYPQEYWNRVAFVNEPTGHLVGSFVLWQDGSDFHSSNPFNLFASDDQWTAPIMSEVGPDGQVWVIDWYNYVVQHNHPTPGSVHEGKGRAYETKLRDKDFARIYRVVADESKAATSVPDLSTATADQLVAALTHHSMVVRKHAQRLLVERGKQDLASPLIKLVEDLSTDEIGLNVGAIHALWTLHGLDLLDGKHEQCNTAVQRTLRHPSAGVRLNALRTLPPRRSSLVALLDANVLKDEDSLVRLAALLAVSDLATGEPADHQFIADHAAEALLDVLDDSANMTDRWIPDALTSAAAQLSGPFLRQLAKRTPQPGLGVEIVRRVAEHHARGENTNDLAQLLADLNAADPEILTAVIDGFLTASGHEATVKLDVMTDVKLLSISDRVPPTSRGRLIKLATGWGSRRFSQYGQQLIDETIRKVHDTTIPASERIAAAAQAVDYLQRDRRIAISLLDEVSPRTEPEVAIGLMRALEASRWEGLGDELIGRLAAMTPSVKHAAVSLLLKRPRFTLAMLRTSKSDDLLRNSLTLEQRLALASHPDTSVRQLAKKLLTQSGTLPSEDRRLVLDQYQTATHSIGDPSKGFEVYTKHCSKCHVHGTQGIRIGPDLTGMAVHPKRDLLIHILDPSRHVESNFRSYAVLTVDGIVMTGMLGSESRTAISLIDAEGQTKSILREDIEQLVLSSKSLMPEGLENSIVLGEMTDLLEFLTSKSRYLPLPLDRYATAISTKGMFLDDGPDRLKFPAWDPIKFRDVPFQLTDPQGDLRPNVILLHSPLGIIPSRMPHEVSLPCNTAAKSIHFLSGVSGWGYPVTAERNVVLTVRLTYVDGASEDHPLINGVHFADYIRRHDVPESEYAMGFADGQQLRYFNVSPKRTAVIKSIELIKGPNTSAPVVMAITIETAQPTN</sequence>
<dbReference type="PROSITE" id="PS51007">
    <property type="entry name" value="CYTC"/>
    <property type="match status" value="1"/>
</dbReference>
<name>A0A5C5WR94_9BACT</name>
<dbReference type="Gene3D" id="1.25.10.10">
    <property type="entry name" value="Leucine-rich Repeat Variant"/>
    <property type="match status" value="1"/>
</dbReference>
<keyword evidence="2 4" id="KW-0479">Metal-binding</keyword>
<dbReference type="NCBIfam" id="TIGR02604">
    <property type="entry name" value="Piru_Ver_Nterm"/>
    <property type="match status" value="1"/>
</dbReference>
<gene>
    <name evidence="6" type="ORF">Pla22_03910</name>
</gene>
<evidence type="ECO:0000313" key="7">
    <source>
        <dbReference type="Proteomes" id="UP000316598"/>
    </source>
</evidence>
<evidence type="ECO:0000256" key="1">
    <source>
        <dbReference type="ARBA" id="ARBA00022617"/>
    </source>
</evidence>
<protein>
    <recommendedName>
        <fullName evidence="5">Cytochrome c domain-containing protein</fullName>
    </recommendedName>
</protein>
<evidence type="ECO:0000259" key="5">
    <source>
        <dbReference type="PROSITE" id="PS51007"/>
    </source>
</evidence>
<dbReference type="InterPro" id="IPR013428">
    <property type="entry name" value="Membrane-bound_put_N"/>
</dbReference>
<dbReference type="PANTHER" id="PTHR33546">
    <property type="entry name" value="LARGE, MULTIFUNCTIONAL SECRETED PROTEIN-RELATED"/>
    <property type="match status" value="1"/>
</dbReference>
<dbReference type="OrthoDB" id="230287at2"/>
<dbReference type="InterPro" id="IPR009056">
    <property type="entry name" value="Cyt_c-like_dom"/>
</dbReference>
<dbReference type="SUPFAM" id="SSF50952">
    <property type="entry name" value="Soluble quinoprotein glucose dehydrogenase"/>
    <property type="match status" value="1"/>
</dbReference>
<keyword evidence="1 4" id="KW-0349">Heme</keyword>
<accession>A0A5C5WR94</accession>
<dbReference type="RefSeq" id="WP_146513087.1">
    <property type="nucleotide sequence ID" value="NZ_SJPI01000001.1"/>
</dbReference>
<dbReference type="InterPro" id="IPR016024">
    <property type="entry name" value="ARM-type_fold"/>
</dbReference>
<dbReference type="GO" id="GO:0009055">
    <property type="term" value="F:electron transfer activity"/>
    <property type="evidence" value="ECO:0007669"/>
    <property type="project" value="InterPro"/>
</dbReference>
<dbReference type="GO" id="GO:0046872">
    <property type="term" value="F:metal ion binding"/>
    <property type="evidence" value="ECO:0007669"/>
    <property type="project" value="UniProtKB-KW"/>
</dbReference>
<comment type="caution">
    <text evidence="6">The sequence shown here is derived from an EMBL/GenBank/DDBJ whole genome shotgun (WGS) entry which is preliminary data.</text>
</comment>
<dbReference type="NCBIfam" id="TIGR02603">
    <property type="entry name" value="CxxCH_TIGR02603"/>
    <property type="match status" value="1"/>
</dbReference>
<dbReference type="SUPFAM" id="SSF46626">
    <property type="entry name" value="Cytochrome c"/>
    <property type="match status" value="1"/>
</dbReference>
<dbReference type="Pfam" id="PF23500">
    <property type="entry name" value="DUF7133"/>
    <property type="match status" value="1"/>
</dbReference>
<dbReference type="Proteomes" id="UP000316598">
    <property type="component" value="Unassembled WGS sequence"/>
</dbReference>
<dbReference type="InterPro" id="IPR013427">
    <property type="entry name" value="Haem-bd_dom_put"/>
</dbReference>
<proteinExistence type="predicted"/>
<dbReference type="InterPro" id="IPR011041">
    <property type="entry name" value="Quinoprot_gluc/sorb_DH_b-prop"/>
</dbReference>
<dbReference type="Gene3D" id="1.10.760.10">
    <property type="entry name" value="Cytochrome c-like domain"/>
    <property type="match status" value="1"/>
</dbReference>
<dbReference type="InterPro" id="IPR055557">
    <property type="entry name" value="DUF7133"/>
</dbReference>
<feature type="domain" description="Cytochrome c" evidence="5">
    <location>
        <begin position="961"/>
        <end position="1094"/>
    </location>
</feature>
<organism evidence="6 7">
    <name type="scientific">Rubripirellula amarantea</name>
    <dbReference type="NCBI Taxonomy" id="2527999"/>
    <lineage>
        <taxon>Bacteria</taxon>
        <taxon>Pseudomonadati</taxon>
        <taxon>Planctomycetota</taxon>
        <taxon>Planctomycetia</taxon>
        <taxon>Pirellulales</taxon>
        <taxon>Pirellulaceae</taxon>
        <taxon>Rubripirellula</taxon>
    </lineage>
</organism>